<dbReference type="RefSeq" id="WP_206715925.1">
    <property type="nucleotide sequence ID" value="NZ_CP071091.1"/>
</dbReference>
<evidence type="ECO:0000313" key="2">
    <source>
        <dbReference type="EMBL" id="QSQ14131.1"/>
    </source>
</evidence>
<dbReference type="EMBL" id="CP071091">
    <property type="protein sequence ID" value="QSQ14131.1"/>
    <property type="molecule type" value="Genomic_DNA"/>
</dbReference>
<dbReference type="Gene3D" id="3.30.450.20">
    <property type="entry name" value="PAS domain"/>
    <property type="match status" value="1"/>
</dbReference>
<name>A0ABX7N9N3_9BACT</name>
<organism evidence="2 3">
    <name type="scientific">Myxococcus landrumensis</name>
    <dbReference type="NCBI Taxonomy" id="2813577"/>
    <lineage>
        <taxon>Bacteria</taxon>
        <taxon>Pseudomonadati</taxon>
        <taxon>Myxococcota</taxon>
        <taxon>Myxococcia</taxon>
        <taxon>Myxococcales</taxon>
        <taxon>Cystobacterineae</taxon>
        <taxon>Myxococcaceae</taxon>
        <taxon>Myxococcus</taxon>
    </lineage>
</organism>
<accession>A0ABX7N9N3</accession>
<dbReference type="SUPFAM" id="SSF55785">
    <property type="entry name" value="PYP-like sensor domain (PAS domain)"/>
    <property type="match status" value="1"/>
</dbReference>
<dbReference type="Proteomes" id="UP000663090">
    <property type="component" value="Chromosome"/>
</dbReference>
<dbReference type="InterPro" id="IPR035965">
    <property type="entry name" value="PAS-like_dom_sf"/>
</dbReference>
<feature type="domain" description="MEKHLA" evidence="1">
    <location>
        <begin position="22"/>
        <end position="162"/>
    </location>
</feature>
<reference evidence="2 3" key="1">
    <citation type="submission" date="2021-02" db="EMBL/GenBank/DDBJ databases">
        <title>De Novo genome assembly of isolated myxobacteria.</title>
        <authorList>
            <person name="Stevens D.C."/>
        </authorList>
    </citation>
    <scope>NUCLEOTIDE SEQUENCE [LARGE SCALE GENOMIC DNA]</scope>
    <source>
        <strain evidence="2 3">SCHIC003</strain>
    </source>
</reference>
<sequence>MNALLPQRRLTKPLHEVLPLLEVLDASYQRMRGRPLGLGAFPSSLEQAPLRERLEWLHTQAPFMLLAQDTQADPVYFYSNATASERFGYSAEEFLVTPARFSAPPDGREERAELIERTSALGFTVGYSGVRVTKTGRLFRIHDVELWVVHDAAGILIGLGALVWTAPL</sequence>
<proteinExistence type="predicted"/>
<evidence type="ECO:0000259" key="1">
    <source>
        <dbReference type="Pfam" id="PF08670"/>
    </source>
</evidence>
<dbReference type="InterPro" id="IPR013978">
    <property type="entry name" value="MEKHLA"/>
</dbReference>
<evidence type="ECO:0000313" key="3">
    <source>
        <dbReference type="Proteomes" id="UP000663090"/>
    </source>
</evidence>
<dbReference type="Pfam" id="PF08670">
    <property type="entry name" value="MEKHLA"/>
    <property type="match status" value="1"/>
</dbReference>
<gene>
    <name evidence="2" type="ORF">JY572_38435</name>
</gene>
<keyword evidence="3" id="KW-1185">Reference proteome</keyword>
<protein>
    <submittedName>
        <fullName evidence="2">MEKHLA domain-containing protein</fullName>
    </submittedName>
</protein>